<gene>
    <name evidence="1" type="ORF">HMPREF9220_0633</name>
</gene>
<dbReference type="eggNOG" id="ENOG5032U9C">
    <property type="taxonomic scope" value="Bacteria"/>
</dbReference>
<sequence length="160" mass="18350">MTNNAFSKFGEPQDKDNQVLSWDTVQEIGQIQEAQEYVLLPNGIYRYTIVDLEKKIFEGSDKLPQCPQATVTFVIHGGELGDSKVYRNFFLTQKTSWTYKQLFLTLGLVKENSNGLIPWDKLIGQTGVAEVNQREYDGKTYNNIKYFLAPNDPKTKKMKV</sequence>
<evidence type="ECO:0000313" key="2">
    <source>
        <dbReference type="Proteomes" id="UP000004594"/>
    </source>
</evidence>
<protein>
    <submittedName>
        <fullName evidence="1">Uncharacterized protein</fullName>
    </submittedName>
</protein>
<dbReference type="Proteomes" id="UP000004594">
    <property type="component" value="Unassembled WGS sequence"/>
</dbReference>
<accession>E4LA66</accession>
<name>E4LA66_9FIRM</name>
<reference evidence="1 2" key="1">
    <citation type="submission" date="2010-11" db="EMBL/GenBank/DDBJ databases">
        <authorList>
            <person name="Durkin A.S."/>
            <person name="Madupu R."/>
            <person name="Torralba M."/>
            <person name="Gillis M."/>
            <person name="Methe B."/>
            <person name="Sutton G."/>
            <person name="Nelson K.E."/>
        </authorList>
    </citation>
    <scope>NUCLEOTIDE SEQUENCE [LARGE SCALE GENOMIC DNA]</scope>
    <source>
        <strain evidence="1 2">UPII 345-E</strain>
    </source>
</reference>
<comment type="caution">
    <text evidence="1">The sequence shown here is derived from an EMBL/GenBank/DDBJ whole genome shotgun (WGS) entry which is preliminary data.</text>
</comment>
<proteinExistence type="predicted"/>
<dbReference type="RefSeq" id="WP_007555115.1">
    <property type="nucleotide sequence ID" value="NZ_AENT01000027.1"/>
</dbReference>
<organism evidence="1 2">
    <name type="scientific">Dialister micraerophilus UPII 345-E</name>
    <dbReference type="NCBI Taxonomy" id="910314"/>
    <lineage>
        <taxon>Bacteria</taxon>
        <taxon>Bacillati</taxon>
        <taxon>Bacillota</taxon>
        <taxon>Negativicutes</taxon>
        <taxon>Veillonellales</taxon>
        <taxon>Veillonellaceae</taxon>
        <taxon>Dialister</taxon>
    </lineage>
</organism>
<dbReference type="AlphaFoldDB" id="E4LA66"/>
<dbReference type="EMBL" id="AENT01000027">
    <property type="protein sequence ID" value="EFR42356.1"/>
    <property type="molecule type" value="Genomic_DNA"/>
</dbReference>
<evidence type="ECO:0000313" key="1">
    <source>
        <dbReference type="EMBL" id="EFR42356.1"/>
    </source>
</evidence>
<dbReference type="OrthoDB" id="1645191at2"/>